<dbReference type="EMBL" id="JAATJU010022671">
    <property type="protein sequence ID" value="KAH0509941.1"/>
    <property type="molecule type" value="Genomic_DNA"/>
</dbReference>
<dbReference type="Proteomes" id="UP000710432">
    <property type="component" value="Unassembled WGS sequence"/>
</dbReference>
<feature type="chain" id="PRO_5035226750" evidence="2">
    <location>
        <begin position="42"/>
        <end position="77"/>
    </location>
</feature>
<feature type="signal peptide" evidence="2">
    <location>
        <begin position="1"/>
        <end position="41"/>
    </location>
</feature>
<feature type="compositionally biased region" description="Basic residues" evidence="1">
    <location>
        <begin position="66"/>
        <end position="77"/>
    </location>
</feature>
<proteinExistence type="predicted"/>
<protein>
    <submittedName>
        <fullName evidence="3">Tumor suppressor candidate 3</fullName>
    </submittedName>
</protein>
<evidence type="ECO:0000313" key="4">
    <source>
        <dbReference type="Proteomes" id="UP000710432"/>
    </source>
</evidence>
<name>A0A8J6GFM0_MICOH</name>
<reference evidence="3" key="1">
    <citation type="submission" date="2020-03" db="EMBL/GenBank/DDBJ databases">
        <title>Studies in the Genomics of Life Span.</title>
        <authorList>
            <person name="Glass D."/>
        </authorList>
    </citation>
    <scope>NUCLEOTIDE SEQUENCE</scope>
    <source>
        <strain evidence="3">LTLLF</strain>
        <tissue evidence="3">Muscle</tissue>
    </source>
</reference>
<evidence type="ECO:0000256" key="1">
    <source>
        <dbReference type="SAM" id="MobiDB-lite"/>
    </source>
</evidence>
<evidence type="ECO:0000313" key="3">
    <source>
        <dbReference type="EMBL" id="KAH0509941.1"/>
    </source>
</evidence>
<comment type="caution">
    <text evidence="3">The sequence shown here is derived from an EMBL/GenBank/DDBJ whole genome shotgun (WGS) entry which is preliminary data.</text>
</comment>
<accession>A0A8J6GFM0</accession>
<feature type="region of interest" description="Disordered" evidence="1">
    <location>
        <begin position="52"/>
        <end position="77"/>
    </location>
</feature>
<evidence type="ECO:0000256" key="2">
    <source>
        <dbReference type="SAM" id="SignalP"/>
    </source>
</evidence>
<sequence>MGARAAPSRRRQAGRRLRYLPTGSFPFLLLLLLLCIQLGGGQKKKEVDGIPRAVASGPGRAGAGRVARKPRGVARQR</sequence>
<keyword evidence="2" id="KW-0732">Signal</keyword>
<organism evidence="3 4">
    <name type="scientific">Microtus ochrogaster</name>
    <name type="common">Prairie vole</name>
    <dbReference type="NCBI Taxonomy" id="79684"/>
    <lineage>
        <taxon>Eukaryota</taxon>
        <taxon>Metazoa</taxon>
        <taxon>Chordata</taxon>
        <taxon>Craniata</taxon>
        <taxon>Vertebrata</taxon>
        <taxon>Euteleostomi</taxon>
        <taxon>Mammalia</taxon>
        <taxon>Eutheria</taxon>
        <taxon>Euarchontoglires</taxon>
        <taxon>Glires</taxon>
        <taxon>Rodentia</taxon>
        <taxon>Myomorpha</taxon>
        <taxon>Muroidea</taxon>
        <taxon>Cricetidae</taxon>
        <taxon>Arvicolinae</taxon>
        <taxon>Microtus</taxon>
    </lineage>
</organism>
<dbReference type="AlphaFoldDB" id="A0A8J6GFM0"/>
<gene>
    <name evidence="3" type="ORF">LTLLF_157700</name>
</gene>